<feature type="chain" id="PRO_5036163941" description="RxLR effector protein" evidence="2">
    <location>
        <begin position="27"/>
        <end position="105"/>
    </location>
</feature>
<keyword evidence="2" id="KW-0732">Signal</keyword>
<comment type="caution">
    <text evidence="3">The sequence shown here is derived from an EMBL/GenBank/DDBJ whole genome shotgun (WGS) entry which is preliminary data.</text>
</comment>
<dbReference type="AlphaFoldDB" id="A0A6A3GDX9"/>
<sequence length="105" mass="11285">MRLLSSALTVTVWVAALLGTATPVQAHYPTGSIPGSLVNGEDHEAGGFQLQHAKMRPHGPVTWPRGKQFGAALRSAAGLDGLPEPQVRQDQADRKLRLRGRDDKP</sequence>
<evidence type="ECO:0008006" key="9">
    <source>
        <dbReference type="Google" id="ProtNLM"/>
    </source>
</evidence>
<protein>
    <recommendedName>
        <fullName evidence="9">RxLR effector protein</fullName>
    </recommendedName>
</protein>
<evidence type="ECO:0000313" key="7">
    <source>
        <dbReference type="Proteomes" id="UP000476176"/>
    </source>
</evidence>
<dbReference type="EMBL" id="QXFW01007549">
    <property type="protein sequence ID" value="KAE8956884.1"/>
    <property type="molecule type" value="Genomic_DNA"/>
</dbReference>
<gene>
    <name evidence="4" type="ORF">PF004_g30837</name>
    <name evidence="5" type="ORF">PF008_g31620</name>
    <name evidence="3" type="ORF">PF011_g31331</name>
</gene>
<dbReference type="Proteomes" id="UP000486351">
    <property type="component" value="Unassembled WGS sequence"/>
</dbReference>
<accession>A0A6A3GDX9</accession>
<feature type="signal peptide" evidence="2">
    <location>
        <begin position="1"/>
        <end position="26"/>
    </location>
</feature>
<proteinExistence type="predicted"/>
<organism evidence="3 6">
    <name type="scientific">Phytophthora fragariae</name>
    <dbReference type="NCBI Taxonomy" id="53985"/>
    <lineage>
        <taxon>Eukaryota</taxon>
        <taxon>Sar</taxon>
        <taxon>Stramenopiles</taxon>
        <taxon>Oomycota</taxon>
        <taxon>Peronosporomycetes</taxon>
        <taxon>Peronosporales</taxon>
        <taxon>Peronosporaceae</taxon>
        <taxon>Phytophthora</taxon>
    </lineage>
</organism>
<evidence type="ECO:0000313" key="4">
    <source>
        <dbReference type="EMBL" id="KAE9161396.1"/>
    </source>
</evidence>
<dbReference type="Proteomes" id="UP000476176">
    <property type="component" value="Unassembled WGS sequence"/>
</dbReference>
<reference evidence="6 7" key="1">
    <citation type="submission" date="2018-09" db="EMBL/GenBank/DDBJ databases">
        <title>Genomic investigation of the strawberry pathogen Phytophthora fragariae indicates pathogenicity is determined by transcriptional variation in three key races.</title>
        <authorList>
            <person name="Adams T.M."/>
            <person name="Armitage A.D."/>
            <person name="Sobczyk M.K."/>
            <person name="Bates H.J."/>
            <person name="Dunwell J.M."/>
            <person name="Nellist C.F."/>
            <person name="Harrison R.J."/>
        </authorList>
    </citation>
    <scope>NUCLEOTIDE SEQUENCE [LARGE SCALE GENOMIC DNA]</scope>
    <source>
        <strain evidence="4 7">BC-23</strain>
        <strain evidence="5 8">NOV-77</strain>
        <strain evidence="3 6">SCRP245</strain>
    </source>
</reference>
<evidence type="ECO:0000313" key="8">
    <source>
        <dbReference type="Proteomes" id="UP000486351"/>
    </source>
</evidence>
<evidence type="ECO:0000313" key="5">
    <source>
        <dbReference type="EMBL" id="KAE9266385.1"/>
    </source>
</evidence>
<evidence type="ECO:0000313" key="6">
    <source>
        <dbReference type="Proteomes" id="UP000460718"/>
    </source>
</evidence>
<evidence type="ECO:0000256" key="1">
    <source>
        <dbReference type="SAM" id="MobiDB-lite"/>
    </source>
</evidence>
<evidence type="ECO:0000313" key="3">
    <source>
        <dbReference type="EMBL" id="KAE8956884.1"/>
    </source>
</evidence>
<evidence type="ECO:0000256" key="2">
    <source>
        <dbReference type="SAM" id="SignalP"/>
    </source>
</evidence>
<dbReference type="Proteomes" id="UP000460718">
    <property type="component" value="Unassembled WGS sequence"/>
</dbReference>
<dbReference type="EMBL" id="QXGC01006903">
    <property type="protein sequence ID" value="KAE9161396.1"/>
    <property type="molecule type" value="Genomic_DNA"/>
</dbReference>
<feature type="region of interest" description="Disordered" evidence="1">
    <location>
        <begin position="77"/>
        <end position="105"/>
    </location>
</feature>
<name>A0A6A3GDX9_9STRA</name>
<feature type="compositionally biased region" description="Basic and acidic residues" evidence="1">
    <location>
        <begin position="90"/>
        <end position="105"/>
    </location>
</feature>
<dbReference type="EMBL" id="QXFY01007322">
    <property type="protein sequence ID" value="KAE9266385.1"/>
    <property type="molecule type" value="Genomic_DNA"/>
</dbReference>